<dbReference type="GO" id="GO:0003676">
    <property type="term" value="F:nucleic acid binding"/>
    <property type="evidence" value="ECO:0007669"/>
    <property type="project" value="InterPro"/>
</dbReference>
<reference evidence="2 3" key="1">
    <citation type="submission" date="2020-02" db="EMBL/GenBank/DDBJ databases">
        <authorList>
            <person name="Zheng R.K."/>
            <person name="Sun C.M."/>
        </authorList>
    </citation>
    <scope>NUCLEOTIDE SEQUENCE [LARGE SCALE GENOMIC DNA]</scope>
    <source>
        <strain evidence="3">rifampicinis</strain>
    </source>
</reference>
<accession>A0A7S8IFJ6</accession>
<dbReference type="RefSeq" id="WP_195171615.1">
    <property type="nucleotide sequence ID" value="NZ_CP062983.1"/>
</dbReference>
<dbReference type="InterPro" id="IPR003615">
    <property type="entry name" value="HNH_nuc"/>
</dbReference>
<dbReference type="InterPro" id="IPR058712">
    <property type="entry name" value="SRA_ScoMcrA"/>
</dbReference>
<dbReference type="Pfam" id="PF01844">
    <property type="entry name" value="HNH"/>
    <property type="match status" value="1"/>
</dbReference>
<organism evidence="2 3">
    <name type="scientific">Phototrophicus methaneseepsis</name>
    <dbReference type="NCBI Taxonomy" id="2710758"/>
    <lineage>
        <taxon>Bacteria</taxon>
        <taxon>Bacillati</taxon>
        <taxon>Chloroflexota</taxon>
        <taxon>Candidatus Thermofontia</taxon>
        <taxon>Phototrophicales</taxon>
        <taxon>Phototrophicaceae</taxon>
        <taxon>Phototrophicus</taxon>
    </lineage>
</organism>
<dbReference type="KEGG" id="pmet:G4Y79_03965"/>
<gene>
    <name evidence="2" type="ORF">G4Y79_03965</name>
</gene>
<sequence>MTDNTIYDLEIHKEYRRRDLHSVFKGQMQGGISTPAKYDVVLLFSSNKSSNIYSFEDGWNPETGLYYYVGEGQVGDMTFQGGNKAIRDHLIDNKHLLLFKYVRQGIVKYLGEFVCLNHHCILLPDRDNNERNAIVFELVPKSDFDYETSEDVDEIYSSENYELSLEQLRLKAMNRGDSASTPLERKQVYYKRCNIIKQYALRRANGVCEGCGLSAPFYTDKGNPFLEVHHIDRIADGGPDEIDAVVALCPNCHRKVHYGQDGPQFNEFLRQKIKSIENTLS</sequence>
<evidence type="ECO:0000313" key="3">
    <source>
        <dbReference type="Proteomes" id="UP000594468"/>
    </source>
</evidence>
<name>A0A7S8IFJ6_9CHLR</name>
<proteinExistence type="predicted"/>
<dbReference type="Proteomes" id="UP000594468">
    <property type="component" value="Chromosome"/>
</dbReference>
<evidence type="ECO:0000259" key="1">
    <source>
        <dbReference type="SMART" id="SM00507"/>
    </source>
</evidence>
<evidence type="ECO:0000313" key="2">
    <source>
        <dbReference type="EMBL" id="QPC83549.1"/>
    </source>
</evidence>
<dbReference type="GO" id="GO:0004519">
    <property type="term" value="F:endonuclease activity"/>
    <property type="evidence" value="ECO:0007669"/>
    <property type="project" value="UniProtKB-KW"/>
</dbReference>
<keyword evidence="2" id="KW-0255">Endonuclease</keyword>
<feature type="domain" description="HNH nuclease" evidence="1">
    <location>
        <begin position="195"/>
        <end position="254"/>
    </location>
</feature>
<keyword evidence="3" id="KW-1185">Reference proteome</keyword>
<dbReference type="InterPro" id="IPR002711">
    <property type="entry name" value="HNH"/>
</dbReference>
<protein>
    <submittedName>
        <fullName evidence="2">HNH endonuclease</fullName>
    </submittedName>
</protein>
<dbReference type="CDD" id="cd00085">
    <property type="entry name" value="HNHc"/>
    <property type="match status" value="1"/>
</dbReference>
<dbReference type="EMBL" id="CP062983">
    <property type="protein sequence ID" value="QPC83549.1"/>
    <property type="molecule type" value="Genomic_DNA"/>
</dbReference>
<dbReference type="Gene3D" id="1.10.30.50">
    <property type="match status" value="1"/>
</dbReference>
<keyword evidence="2" id="KW-0540">Nuclease</keyword>
<dbReference type="GO" id="GO:0008270">
    <property type="term" value="F:zinc ion binding"/>
    <property type="evidence" value="ECO:0007669"/>
    <property type="project" value="InterPro"/>
</dbReference>
<dbReference type="Pfam" id="PF26348">
    <property type="entry name" value="SRA_ScoMcrA"/>
    <property type="match status" value="1"/>
</dbReference>
<dbReference type="SMART" id="SM00507">
    <property type="entry name" value="HNHc"/>
    <property type="match status" value="1"/>
</dbReference>
<keyword evidence="2" id="KW-0378">Hydrolase</keyword>
<dbReference type="AlphaFoldDB" id="A0A7S8IFJ6"/>